<feature type="transmembrane region" description="Helical" evidence="6">
    <location>
        <begin position="225"/>
        <end position="251"/>
    </location>
</feature>
<evidence type="ECO:0000256" key="3">
    <source>
        <dbReference type="ARBA" id="ARBA00022692"/>
    </source>
</evidence>
<dbReference type="InterPro" id="IPR051449">
    <property type="entry name" value="ABC-2_transporter_component"/>
</dbReference>
<keyword evidence="3 6" id="KW-0812">Transmembrane</keyword>
<sequence length="411" mass="44844">MKQLGLVFAYSFMERLRSKAFKNTTVIMVLILALLIVLPKYLSDGGESIDGEIAVLNTTKIDVNAEGFKTLVSSSYDWKLIGEADLDAERKRLAAEEELLGIVRIDEPAGKPVVTLIVNKADDAPYAVELNNYVQNQYTMSEMSKLTLKPEQKDRLTAAVQLEVSELQAGSKSIATTYVPIYLITFMLYLLIYFFGGNVAVSVSVEKGSRVKEILITKVKPEQLLFGKVFGVGLAGLLQFVIIIGAGYLLLTATGSGATLEFFGMQVDFSILDGKTVALLVLFFILGYFFYAALFAAAGSLVSRSEEINQVTLPVSLLMMAGLMVAIMTMMNPDGTLAVVGSYIPFVTPFVMFARIGMSDPTWLEILVPTGILFISTIGACLLSAKIYQVGVLLYGQKPSPKLVYKAMRSL</sequence>
<dbReference type="EMBL" id="JBHMDO010000008">
    <property type="protein sequence ID" value="MFB9325015.1"/>
    <property type="molecule type" value="Genomic_DNA"/>
</dbReference>
<feature type="domain" description="ABC-2 type transporter transmembrane" evidence="7">
    <location>
        <begin position="24"/>
        <end position="385"/>
    </location>
</feature>
<evidence type="ECO:0000313" key="8">
    <source>
        <dbReference type="EMBL" id="MFB9325015.1"/>
    </source>
</evidence>
<dbReference type="Proteomes" id="UP001589747">
    <property type="component" value="Unassembled WGS sequence"/>
</dbReference>
<dbReference type="PANTHER" id="PTHR30294">
    <property type="entry name" value="MEMBRANE COMPONENT OF ABC TRANSPORTER YHHJ-RELATED"/>
    <property type="match status" value="1"/>
</dbReference>
<dbReference type="PANTHER" id="PTHR30294:SF29">
    <property type="entry name" value="MULTIDRUG ABC TRANSPORTER PERMEASE YBHS-RELATED"/>
    <property type="match status" value="1"/>
</dbReference>
<gene>
    <name evidence="8" type="ORF">ACFFSY_03650</name>
</gene>
<feature type="transmembrane region" description="Helical" evidence="6">
    <location>
        <begin position="311"/>
        <end position="331"/>
    </location>
</feature>
<feature type="transmembrane region" description="Helical" evidence="6">
    <location>
        <begin position="20"/>
        <end position="38"/>
    </location>
</feature>
<keyword evidence="2" id="KW-1003">Cell membrane</keyword>
<evidence type="ECO:0000313" key="9">
    <source>
        <dbReference type="Proteomes" id="UP001589747"/>
    </source>
</evidence>
<reference evidence="8 9" key="1">
    <citation type="submission" date="2024-09" db="EMBL/GenBank/DDBJ databases">
        <authorList>
            <person name="Sun Q."/>
            <person name="Mori K."/>
        </authorList>
    </citation>
    <scope>NUCLEOTIDE SEQUENCE [LARGE SCALE GENOMIC DNA]</scope>
    <source>
        <strain evidence="8 9">TISTR 2452</strain>
    </source>
</reference>
<feature type="transmembrane region" description="Helical" evidence="6">
    <location>
        <begin position="366"/>
        <end position="388"/>
    </location>
</feature>
<evidence type="ECO:0000256" key="2">
    <source>
        <dbReference type="ARBA" id="ARBA00022475"/>
    </source>
</evidence>
<organism evidence="8 9">
    <name type="scientific">Paenibacillus aurantiacus</name>
    <dbReference type="NCBI Taxonomy" id="1936118"/>
    <lineage>
        <taxon>Bacteria</taxon>
        <taxon>Bacillati</taxon>
        <taxon>Bacillota</taxon>
        <taxon>Bacilli</taxon>
        <taxon>Bacillales</taxon>
        <taxon>Paenibacillaceae</taxon>
        <taxon>Paenibacillus</taxon>
    </lineage>
</organism>
<evidence type="ECO:0000256" key="6">
    <source>
        <dbReference type="SAM" id="Phobius"/>
    </source>
</evidence>
<feature type="transmembrane region" description="Helical" evidence="6">
    <location>
        <begin position="181"/>
        <end position="205"/>
    </location>
</feature>
<comment type="subcellular location">
    <subcellularLocation>
        <location evidence="1">Cell membrane</location>
        <topology evidence="1">Multi-pass membrane protein</topology>
    </subcellularLocation>
</comment>
<feature type="transmembrane region" description="Helical" evidence="6">
    <location>
        <begin position="277"/>
        <end position="299"/>
    </location>
</feature>
<dbReference type="Pfam" id="PF12698">
    <property type="entry name" value="ABC2_membrane_3"/>
    <property type="match status" value="1"/>
</dbReference>
<evidence type="ECO:0000256" key="4">
    <source>
        <dbReference type="ARBA" id="ARBA00022989"/>
    </source>
</evidence>
<name>A0ABV5KIH5_9BACL</name>
<accession>A0ABV5KIH5</accession>
<feature type="transmembrane region" description="Helical" evidence="6">
    <location>
        <begin position="337"/>
        <end position="354"/>
    </location>
</feature>
<protein>
    <submittedName>
        <fullName evidence="8">ABC transporter permease</fullName>
    </submittedName>
</protein>
<evidence type="ECO:0000259" key="7">
    <source>
        <dbReference type="Pfam" id="PF12698"/>
    </source>
</evidence>
<keyword evidence="5 6" id="KW-0472">Membrane</keyword>
<keyword evidence="9" id="KW-1185">Reference proteome</keyword>
<evidence type="ECO:0000256" key="5">
    <source>
        <dbReference type="ARBA" id="ARBA00023136"/>
    </source>
</evidence>
<proteinExistence type="predicted"/>
<comment type="caution">
    <text evidence="8">The sequence shown here is derived from an EMBL/GenBank/DDBJ whole genome shotgun (WGS) entry which is preliminary data.</text>
</comment>
<dbReference type="InterPro" id="IPR013525">
    <property type="entry name" value="ABC2_TM"/>
</dbReference>
<evidence type="ECO:0000256" key="1">
    <source>
        <dbReference type="ARBA" id="ARBA00004651"/>
    </source>
</evidence>
<dbReference type="RefSeq" id="WP_377490027.1">
    <property type="nucleotide sequence ID" value="NZ_JBHMDO010000008.1"/>
</dbReference>
<keyword evidence="4 6" id="KW-1133">Transmembrane helix</keyword>